<keyword evidence="15" id="KW-0968">Cytoplasmic vesicle</keyword>
<evidence type="ECO:0000256" key="12">
    <source>
        <dbReference type="ARBA" id="ARBA00023018"/>
    </source>
</evidence>
<reference evidence="19" key="1">
    <citation type="journal article" date="2011" name="Genome Res.">
        <title>Deep small RNA sequencing from the nematode Ascaris reveals conservation, functional diversification, and novel developmental profiles.</title>
        <authorList>
            <person name="Wang J."/>
            <person name="Czech B."/>
            <person name="Crunk A."/>
            <person name="Wallace A."/>
            <person name="Mitreva M."/>
            <person name="Hannon G.J."/>
            <person name="Davis R.E."/>
        </authorList>
    </citation>
    <scope>NUCLEOTIDE SEQUENCE</scope>
</reference>
<keyword evidence="11 18" id="KW-1133">Transmembrane helix</keyword>
<dbReference type="GO" id="GO:0008021">
    <property type="term" value="C:synaptic vesicle"/>
    <property type="evidence" value="ECO:0007669"/>
    <property type="project" value="UniProtKB-SubCell"/>
</dbReference>
<comment type="subcellular location">
    <subcellularLocation>
        <location evidence="5">Cytoplasmic vesicle</location>
        <location evidence="5">Autophagosome</location>
    </subcellularLocation>
    <subcellularLocation>
        <location evidence="3">Cytoplasmic vesicle</location>
        <location evidence="3">Secretory vesicle</location>
        <location evidence="3">Synaptic vesicle</location>
    </subcellularLocation>
    <subcellularLocation>
        <location evidence="4">Early endosome</location>
    </subcellularLocation>
    <subcellularLocation>
        <location evidence="6">Golgi apparatus</location>
        <location evidence="6">trans-Golgi network</location>
    </subcellularLocation>
    <subcellularLocation>
        <location evidence="7">Late endosome</location>
    </subcellularLocation>
    <subcellularLocation>
        <location evidence="1">Membrane</location>
        <topology evidence="1">Multi-pass membrane protein</topology>
    </subcellularLocation>
    <subcellularLocation>
        <location evidence="2">Recycling endosome</location>
    </subcellularLocation>
</comment>
<keyword evidence="9 18" id="KW-0812">Transmembrane</keyword>
<evidence type="ECO:0000256" key="10">
    <source>
        <dbReference type="ARBA" id="ARBA00022753"/>
    </source>
</evidence>
<feature type="transmembrane region" description="Helical" evidence="18">
    <location>
        <begin position="73"/>
        <end position="95"/>
    </location>
</feature>
<evidence type="ECO:0000256" key="11">
    <source>
        <dbReference type="ARBA" id="ARBA00022989"/>
    </source>
</evidence>
<evidence type="ECO:0000256" key="7">
    <source>
        <dbReference type="ARBA" id="ARBA00004603"/>
    </source>
</evidence>
<evidence type="ECO:0000256" key="8">
    <source>
        <dbReference type="ARBA" id="ARBA00007743"/>
    </source>
</evidence>
<dbReference type="GO" id="GO:0005776">
    <property type="term" value="C:autophagosome"/>
    <property type="evidence" value="ECO:0007669"/>
    <property type="project" value="UniProtKB-SubCell"/>
</dbReference>
<feature type="transmembrane region" description="Helical" evidence="18">
    <location>
        <begin position="39"/>
        <end position="61"/>
    </location>
</feature>
<evidence type="ECO:0000256" key="1">
    <source>
        <dbReference type="ARBA" id="ARBA00004141"/>
    </source>
</evidence>
<protein>
    <recommendedName>
        <fullName evidence="17">Transmembrane protein 230</fullName>
    </recommendedName>
</protein>
<dbReference type="GO" id="GO:0005794">
    <property type="term" value="C:Golgi apparatus"/>
    <property type="evidence" value="ECO:0007669"/>
    <property type="project" value="UniProtKB-SubCell"/>
</dbReference>
<comment type="function">
    <text evidence="16">Involved in trafficking and recycling of synaptic vesicles.</text>
</comment>
<keyword evidence="10" id="KW-0967">Endosome</keyword>
<dbReference type="PANTHER" id="PTHR15664">
    <property type="entry name" value="C20ORF30 PROTEIN"/>
    <property type="match status" value="1"/>
</dbReference>
<evidence type="ECO:0000313" key="19">
    <source>
        <dbReference type="EMBL" id="ADY49053.1"/>
    </source>
</evidence>
<feature type="transmembrane region" description="Helical" evidence="18">
    <location>
        <begin position="101"/>
        <end position="123"/>
    </location>
</feature>
<dbReference type="GO" id="GO:0005769">
    <property type="term" value="C:early endosome"/>
    <property type="evidence" value="ECO:0007669"/>
    <property type="project" value="UniProtKB-SubCell"/>
</dbReference>
<evidence type="ECO:0000256" key="4">
    <source>
        <dbReference type="ARBA" id="ARBA00004412"/>
    </source>
</evidence>
<evidence type="ECO:0000256" key="14">
    <source>
        <dbReference type="ARBA" id="ARBA00023136"/>
    </source>
</evidence>
<comment type="similarity">
    <text evidence="8">Belongs to the TMEM134/TMEM230 family.</text>
</comment>
<evidence type="ECO:0000256" key="18">
    <source>
        <dbReference type="SAM" id="Phobius"/>
    </source>
</evidence>
<evidence type="ECO:0000256" key="6">
    <source>
        <dbReference type="ARBA" id="ARBA00004601"/>
    </source>
</evidence>
<dbReference type="InterPro" id="IPR044234">
    <property type="entry name" value="TMEM230"/>
</dbReference>
<evidence type="ECO:0000256" key="3">
    <source>
        <dbReference type="ARBA" id="ARBA00004234"/>
    </source>
</evidence>
<dbReference type="EMBL" id="JI212806">
    <property type="protein sequence ID" value="ADY49053.1"/>
    <property type="molecule type" value="mRNA"/>
</dbReference>
<evidence type="ECO:0000256" key="5">
    <source>
        <dbReference type="ARBA" id="ARBA00004419"/>
    </source>
</evidence>
<evidence type="ECO:0000256" key="2">
    <source>
        <dbReference type="ARBA" id="ARBA00004172"/>
    </source>
</evidence>
<evidence type="ECO:0000256" key="9">
    <source>
        <dbReference type="ARBA" id="ARBA00022692"/>
    </source>
</evidence>
<sequence length="129" mass="14436">MLLMMTPLKASFNSRSRDVDNGFSEIQYNLPASKIPWRAVMLAGVLFVMGFALIMSSLLMLTEVVKPSHPDRVWPIFALGLIMFVPGANHVRIAYHAHFEAIEASLSMTFQISINVTSISFFLRPFCGI</sequence>
<evidence type="ECO:0000256" key="17">
    <source>
        <dbReference type="ARBA" id="ARBA00024088"/>
    </source>
</evidence>
<dbReference type="InterPro" id="IPR008590">
    <property type="entry name" value="TMEM_230/134"/>
</dbReference>
<dbReference type="PANTHER" id="PTHR15664:SF6">
    <property type="entry name" value="TRANSMEMBRANE PROTEIN 230"/>
    <property type="match status" value="1"/>
</dbReference>
<dbReference type="Pfam" id="PF05915">
    <property type="entry name" value="TMEM_230_134"/>
    <property type="match status" value="1"/>
</dbReference>
<accession>F1LFZ9</accession>
<dbReference type="GO" id="GO:0055037">
    <property type="term" value="C:recycling endosome"/>
    <property type="evidence" value="ECO:0007669"/>
    <property type="project" value="UniProtKB-SubCell"/>
</dbReference>
<keyword evidence="13" id="KW-0333">Golgi apparatus</keyword>
<dbReference type="AlphaFoldDB" id="F1LFZ9"/>
<dbReference type="GO" id="GO:0005770">
    <property type="term" value="C:late endosome"/>
    <property type="evidence" value="ECO:0007669"/>
    <property type="project" value="UniProtKB-SubCell"/>
</dbReference>
<keyword evidence="14 18" id="KW-0472">Membrane</keyword>
<evidence type="ECO:0000256" key="15">
    <source>
        <dbReference type="ARBA" id="ARBA00023329"/>
    </source>
</evidence>
<evidence type="ECO:0000256" key="13">
    <source>
        <dbReference type="ARBA" id="ARBA00023034"/>
    </source>
</evidence>
<evidence type="ECO:0000256" key="16">
    <source>
        <dbReference type="ARBA" id="ARBA00024003"/>
    </source>
</evidence>
<proteinExistence type="evidence at transcript level"/>
<keyword evidence="12" id="KW-0770">Synapse</keyword>
<name>F1LFZ9_ASCSU</name>
<dbReference type="GO" id="GO:0016020">
    <property type="term" value="C:membrane"/>
    <property type="evidence" value="ECO:0007669"/>
    <property type="project" value="UniProtKB-SubCell"/>
</dbReference>
<organism evidence="19">
    <name type="scientific">Ascaris suum</name>
    <name type="common">Pig roundworm</name>
    <name type="synonym">Ascaris lumbricoides</name>
    <dbReference type="NCBI Taxonomy" id="6253"/>
    <lineage>
        <taxon>Eukaryota</taxon>
        <taxon>Metazoa</taxon>
        <taxon>Ecdysozoa</taxon>
        <taxon>Nematoda</taxon>
        <taxon>Chromadorea</taxon>
        <taxon>Rhabditida</taxon>
        <taxon>Spirurina</taxon>
        <taxon>Ascaridomorpha</taxon>
        <taxon>Ascaridoidea</taxon>
        <taxon>Ascarididae</taxon>
        <taxon>Ascaris</taxon>
    </lineage>
</organism>